<sequence length="576" mass="63934">MEQKLSVIMAADVVGYSRLMELDEKGTLATLMAHRQELWDVAVAAHHGRIVKLIGDGMLMEFRAVEDAVLCAVEIQRGMQTRNAGTQRDRRIEFRIGINLGDILFEDGDVYGDGVNVAARIESLAKPGGISVSASVHDTLGGRLDIRFEDTGAQALKNIGRPVHIYNIVIDDGGSEGAALMAPPTQEIRENPPVKSSRTHLYVSRFANLSGNPDEDYFAAGITQDVVAALSRFSGLNVIVRLPRPEPQPQARTTYYTLEGSVRRAADRVRVNASLTNATGEHIWAEKYDFDLVDMFDVQDELSRSIPAALNVKIEEAERYRILAEPLKGSSAYDFYLRGRHIEKSLKPDEVRRAKEMFLAAVDADPAYARGYLGLAWLDIRKLKWNERADMEATLASAFASASKALELSPCDADVHWALGVVHLWRGEAERAIGCYERGRELAPNNCDLLAEYCDALGYLGLLEDAIRIGELALRLNPSRPDWYFWNIAAARYLSGQYTEALALLEKMADLGSAYRLLAATYAQLGRLEDARRAAAELLKLNPEFSIERYGSRAPYRDKALLARYVEGLRLAGLPE</sequence>
<dbReference type="CDD" id="cd07302">
    <property type="entry name" value="CHD"/>
    <property type="match status" value="1"/>
</dbReference>
<feature type="domain" description="Guanylate cyclase" evidence="2">
    <location>
        <begin position="7"/>
        <end position="122"/>
    </location>
</feature>
<protein>
    <submittedName>
        <fullName evidence="3">Adenylate/guanylate cyclase domain-containing protein</fullName>
    </submittedName>
</protein>
<dbReference type="Gene3D" id="3.30.70.1230">
    <property type="entry name" value="Nucleotide cyclase"/>
    <property type="match status" value="1"/>
</dbReference>
<keyword evidence="1" id="KW-0802">TPR repeat</keyword>
<dbReference type="PROSITE" id="PS50125">
    <property type="entry name" value="GUANYLATE_CYCLASE_2"/>
    <property type="match status" value="1"/>
</dbReference>
<dbReference type="GO" id="GO:0004016">
    <property type="term" value="F:adenylate cyclase activity"/>
    <property type="evidence" value="ECO:0007669"/>
    <property type="project" value="UniProtKB-ARBA"/>
</dbReference>
<dbReference type="EMBL" id="CP098808">
    <property type="protein sequence ID" value="USJ26227.1"/>
    <property type="molecule type" value="Genomic_DNA"/>
</dbReference>
<dbReference type="SUPFAM" id="SSF55073">
    <property type="entry name" value="Nucleotide cyclase"/>
    <property type="match status" value="1"/>
</dbReference>
<dbReference type="PANTHER" id="PTHR43081">
    <property type="entry name" value="ADENYLATE CYCLASE, TERMINAL-DIFFERENTIATION SPECIFIC-RELATED"/>
    <property type="match status" value="1"/>
</dbReference>
<dbReference type="SUPFAM" id="SSF48452">
    <property type="entry name" value="TPR-like"/>
    <property type="match status" value="1"/>
</dbReference>
<evidence type="ECO:0000313" key="3">
    <source>
        <dbReference type="EMBL" id="USJ26227.1"/>
    </source>
</evidence>
<gene>
    <name evidence="3" type="ORF">NE863_19865</name>
</gene>
<dbReference type="InterPro" id="IPR011990">
    <property type="entry name" value="TPR-like_helical_dom_sf"/>
</dbReference>
<organism evidence="3 4">
    <name type="scientific">Ensifer adhaerens</name>
    <name type="common">Sinorhizobium morelense</name>
    <dbReference type="NCBI Taxonomy" id="106592"/>
    <lineage>
        <taxon>Bacteria</taxon>
        <taxon>Pseudomonadati</taxon>
        <taxon>Pseudomonadota</taxon>
        <taxon>Alphaproteobacteria</taxon>
        <taxon>Hyphomicrobiales</taxon>
        <taxon>Rhizobiaceae</taxon>
        <taxon>Sinorhizobium/Ensifer group</taxon>
        <taxon>Ensifer</taxon>
    </lineage>
</organism>
<dbReference type="InterPro" id="IPR050697">
    <property type="entry name" value="Adenylyl/Guanylyl_Cyclase_3/4"/>
</dbReference>
<dbReference type="PANTHER" id="PTHR43081:SF19">
    <property type="entry name" value="PH-SENSITIVE ADENYLATE CYCLASE RV1264"/>
    <property type="match status" value="1"/>
</dbReference>
<dbReference type="Gene3D" id="1.25.40.10">
    <property type="entry name" value="Tetratricopeptide repeat domain"/>
    <property type="match status" value="1"/>
</dbReference>
<dbReference type="SMART" id="SM00028">
    <property type="entry name" value="TPR"/>
    <property type="match status" value="2"/>
</dbReference>
<dbReference type="InterPro" id="IPR029787">
    <property type="entry name" value="Nucleotide_cyclase"/>
</dbReference>
<dbReference type="Pfam" id="PF00211">
    <property type="entry name" value="Guanylate_cyc"/>
    <property type="match status" value="1"/>
</dbReference>
<keyword evidence="3" id="KW-0614">Plasmid</keyword>
<evidence type="ECO:0000313" key="4">
    <source>
        <dbReference type="Proteomes" id="UP001055460"/>
    </source>
</evidence>
<reference evidence="3" key="1">
    <citation type="submission" date="2022-06" db="EMBL/GenBank/DDBJ databases">
        <title>Physiological and biochemical characterization and genomic elucidation of a strain of the genus Ensifer adhaerens M8 that combines arsenic oxidation and chromium reduction.</title>
        <authorList>
            <person name="Li X."/>
            <person name="Yu c."/>
        </authorList>
    </citation>
    <scope>NUCLEOTIDE SEQUENCE</scope>
    <source>
        <strain evidence="3">M8</strain>
        <plasmid evidence="3">pA</plasmid>
    </source>
</reference>
<dbReference type="InterPro" id="IPR001054">
    <property type="entry name" value="A/G_cyclase"/>
</dbReference>
<evidence type="ECO:0000259" key="2">
    <source>
        <dbReference type="PROSITE" id="PS50125"/>
    </source>
</evidence>
<dbReference type="AlphaFoldDB" id="A0A9Q9DCP8"/>
<name>A0A9Q9DCP8_ENSAD</name>
<dbReference type="PROSITE" id="PS50005">
    <property type="entry name" value="TPR"/>
    <property type="match status" value="2"/>
</dbReference>
<dbReference type="InterPro" id="IPR019734">
    <property type="entry name" value="TPR_rpt"/>
</dbReference>
<evidence type="ECO:0000256" key="1">
    <source>
        <dbReference type="PROSITE-ProRule" id="PRU00339"/>
    </source>
</evidence>
<feature type="repeat" description="TPR" evidence="1">
    <location>
        <begin position="512"/>
        <end position="545"/>
    </location>
</feature>
<feature type="repeat" description="TPR" evidence="1">
    <location>
        <begin position="413"/>
        <end position="446"/>
    </location>
</feature>
<dbReference type="GO" id="GO:0035556">
    <property type="term" value="P:intracellular signal transduction"/>
    <property type="evidence" value="ECO:0007669"/>
    <property type="project" value="InterPro"/>
</dbReference>
<dbReference type="GO" id="GO:0006171">
    <property type="term" value="P:cAMP biosynthetic process"/>
    <property type="evidence" value="ECO:0007669"/>
    <property type="project" value="TreeGrafter"/>
</dbReference>
<dbReference type="Proteomes" id="UP001055460">
    <property type="component" value="Plasmid pA"/>
</dbReference>
<dbReference type="Pfam" id="PF12895">
    <property type="entry name" value="ANAPC3"/>
    <property type="match status" value="1"/>
</dbReference>
<accession>A0A9Q9DCP8</accession>
<dbReference type="RefSeq" id="WP_090297105.1">
    <property type="nucleotide sequence ID" value="NZ_CP098808.1"/>
</dbReference>
<proteinExistence type="predicted"/>
<geneLocation type="plasmid" evidence="3 4">
    <name>pA</name>
</geneLocation>